<dbReference type="InterPro" id="IPR006240">
    <property type="entry name" value="CysQ"/>
</dbReference>
<feature type="binding site" evidence="10">
    <location>
        <position position="88"/>
    </location>
    <ligand>
        <name>Mg(2+)</name>
        <dbReference type="ChEBI" id="CHEBI:18420"/>
        <label>1</label>
        <note>catalytic</note>
    </ligand>
</feature>
<evidence type="ECO:0000256" key="5">
    <source>
        <dbReference type="ARBA" id="ARBA00022723"/>
    </source>
</evidence>
<accession>A0A4R3NXT1</accession>
<protein>
    <recommendedName>
        <fullName evidence="9">3'(2'),5'-bisphosphate nucleotidase CysQ</fullName>
        <ecNumber evidence="9">3.1.3.7</ecNumber>
    </recommendedName>
    <alternativeName>
        <fullName evidence="9">3'(2'),5-bisphosphonucleoside 3'(2')-phosphohydrolase</fullName>
    </alternativeName>
    <alternativeName>
        <fullName evidence="9">3'-phosphoadenosine 5'-phosphate phosphatase</fullName>
        <shortName evidence="9">PAP phosphatase</shortName>
    </alternativeName>
</protein>
<keyword evidence="6 9" id="KW-0378">Hydrolase</keyword>
<dbReference type="InterPro" id="IPR020583">
    <property type="entry name" value="Inositol_monoP_metal-BS"/>
</dbReference>
<feature type="binding site" evidence="9">
    <location>
        <position position="88"/>
    </location>
    <ligand>
        <name>Mg(2+)</name>
        <dbReference type="ChEBI" id="CHEBI:18420"/>
        <label>1</label>
    </ligand>
</feature>
<comment type="cofactor">
    <cofactor evidence="9 10">
        <name>Mg(2+)</name>
        <dbReference type="ChEBI" id="CHEBI:18420"/>
    </cofactor>
</comment>
<dbReference type="InterPro" id="IPR050725">
    <property type="entry name" value="CysQ/Inositol_MonoPase"/>
</dbReference>
<dbReference type="NCBIfam" id="TIGR01331">
    <property type="entry name" value="bisphos_cysQ"/>
    <property type="match status" value="1"/>
</dbReference>
<feature type="binding site" evidence="9">
    <location>
        <position position="88"/>
    </location>
    <ligand>
        <name>Mg(2+)</name>
        <dbReference type="ChEBI" id="CHEBI:18420"/>
        <label>2</label>
    </ligand>
</feature>
<dbReference type="PANTHER" id="PTHR43028:SF5">
    <property type="entry name" value="3'(2'),5'-BISPHOSPHATE NUCLEOTIDASE 1"/>
    <property type="match status" value="1"/>
</dbReference>
<dbReference type="AlphaFoldDB" id="A0A4R3NXT1"/>
<gene>
    <name evidence="9" type="primary">cysQ</name>
    <name evidence="11" type="ORF">EDC90_1002145</name>
</gene>
<proteinExistence type="inferred from homology"/>
<feature type="binding site" evidence="9">
    <location>
        <position position="90"/>
    </location>
    <ligand>
        <name>Mg(2+)</name>
        <dbReference type="ChEBI" id="CHEBI:18420"/>
        <label>1</label>
    </ligand>
</feature>
<feature type="binding site" evidence="9">
    <location>
        <begin position="90"/>
        <end position="93"/>
    </location>
    <ligand>
        <name>substrate</name>
    </ligand>
</feature>
<evidence type="ECO:0000256" key="1">
    <source>
        <dbReference type="ARBA" id="ARBA00001625"/>
    </source>
</evidence>
<dbReference type="SUPFAM" id="SSF56655">
    <property type="entry name" value="Carbohydrate phosphatase"/>
    <property type="match status" value="1"/>
</dbReference>
<dbReference type="Gene3D" id="3.30.540.10">
    <property type="entry name" value="Fructose-1,6-Bisphosphatase, subunit A, domain 1"/>
    <property type="match status" value="1"/>
</dbReference>
<dbReference type="GO" id="GO:0005886">
    <property type="term" value="C:plasma membrane"/>
    <property type="evidence" value="ECO:0007669"/>
    <property type="project" value="UniProtKB-SubCell"/>
</dbReference>
<dbReference type="Proteomes" id="UP000295097">
    <property type="component" value="Unassembled WGS sequence"/>
</dbReference>
<dbReference type="GO" id="GO:0046854">
    <property type="term" value="P:phosphatidylinositol phosphate biosynthetic process"/>
    <property type="evidence" value="ECO:0007669"/>
    <property type="project" value="InterPro"/>
</dbReference>
<dbReference type="Gene3D" id="3.40.190.80">
    <property type="match status" value="1"/>
</dbReference>
<keyword evidence="7 9" id="KW-0460">Magnesium</keyword>
<feature type="binding site" evidence="10">
    <location>
        <position position="68"/>
    </location>
    <ligand>
        <name>Mg(2+)</name>
        <dbReference type="ChEBI" id="CHEBI:18420"/>
        <label>1</label>
        <note>catalytic</note>
    </ligand>
</feature>
<dbReference type="PROSITE" id="PS00630">
    <property type="entry name" value="IMP_2"/>
    <property type="match status" value="1"/>
</dbReference>
<comment type="similarity">
    <text evidence="2 9">Belongs to the inositol monophosphatase superfamily. CysQ family.</text>
</comment>
<feature type="binding site" evidence="9">
    <location>
        <position position="68"/>
    </location>
    <ligand>
        <name>substrate</name>
    </ligand>
</feature>
<dbReference type="CDD" id="cd01638">
    <property type="entry name" value="CysQ"/>
    <property type="match status" value="1"/>
</dbReference>
<dbReference type="HAMAP" id="MF_02095">
    <property type="entry name" value="CysQ"/>
    <property type="match status" value="1"/>
</dbReference>
<dbReference type="PROSITE" id="PS00629">
    <property type="entry name" value="IMP_1"/>
    <property type="match status" value="1"/>
</dbReference>
<dbReference type="GO" id="GO:0008441">
    <property type="term" value="F:3'(2'),5'-bisphosphate nucleotidase activity"/>
    <property type="evidence" value="ECO:0007669"/>
    <property type="project" value="UniProtKB-UniRule"/>
</dbReference>
<dbReference type="GO" id="GO:0000103">
    <property type="term" value="P:sulfate assimilation"/>
    <property type="evidence" value="ECO:0007669"/>
    <property type="project" value="TreeGrafter"/>
</dbReference>
<evidence type="ECO:0000256" key="6">
    <source>
        <dbReference type="ARBA" id="ARBA00022801"/>
    </source>
</evidence>
<dbReference type="Pfam" id="PF00459">
    <property type="entry name" value="Inositol_P"/>
    <property type="match status" value="1"/>
</dbReference>
<feature type="binding site" evidence="10">
    <location>
        <position position="216"/>
    </location>
    <ligand>
        <name>Mg(2+)</name>
        <dbReference type="ChEBI" id="CHEBI:18420"/>
        <label>1</label>
        <note>catalytic</note>
    </ligand>
</feature>
<dbReference type="InterPro" id="IPR020550">
    <property type="entry name" value="Inositol_monophosphatase_CS"/>
</dbReference>
<dbReference type="PANTHER" id="PTHR43028">
    <property type="entry name" value="3'(2'),5'-BISPHOSPHATE NUCLEOTIDASE 1"/>
    <property type="match status" value="1"/>
</dbReference>
<reference evidence="11 12" key="1">
    <citation type="submission" date="2019-03" db="EMBL/GenBank/DDBJ databases">
        <title>Freshwater and sediment microbial communities from various areas in North America, analyzing microbe dynamics in response to fracking.</title>
        <authorList>
            <person name="Lamendella R."/>
        </authorList>
    </citation>
    <scope>NUCLEOTIDE SEQUENCE [LARGE SCALE GENOMIC DNA]</scope>
    <source>
        <strain evidence="11 12">175.2</strain>
    </source>
</reference>
<dbReference type="GO" id="GO:0000287">
    <property type="term" value="F:magnesium ion binding"/>
    <property type="evidence" value="ECO:0007669"/>
    <property type="project" value="UniProtKB-UniRule"/>
</dbReference>
<evidence type="ECO:0000256" key="4">
    <source>
        <dbReference type="ARBA" id="ARBA00022519"/>
    </source>
</evidence>
<evidence type="ECO:0000256" key="7">
    <source>
        <dbReference type="ARBA" id="ARBA00022842"/>
    </source>
</evidence>
<evidence type="ECO:0000256" key="9">
    <source>
        <dbReference type="HAMAP-Rule" id="MF_02095"/>
    </source>
</evidence>
<comment type="caution">
    <text evidence="11">The sequence shown here is derived from an EMBL/GenBank/DDBJ whole genome shotgun (WGS) entry which is preliminary data.</text>
</comment>
<dbReference type="InterPro" id="IPR000760">
    <property type="entry name" value="Inositol_monophosphatase-like"/>
</dbReference>
<evidence type="ECO:0000313" key="12">
    <source>
        <dbReference type="Proteomes" id="UP000295097"/>
    </source>
</evidence>
<feature type="binding site" evidence="9">
    <location>
        <position position="68"/>
    </location>
    <ligand>
        <name>Mg(2+)</name>
        <dbReference type="ChEBI" id="CHEBI:18420"/>
        <label>1</label>
    </ligand>
</feature>
<organism evidence="11 12">
    <name type="scientific">Martelella mediterranea</name>
    <dbReference type="NCBI Taxonomy" id="293089"/>
    <lineage>
        <taxon>Bacteria</taxon>
        <taxon>Pseudomonadati</taxon>
        <taxon>Pseudomonadota</taxon>
        <taxon>Alphaproteobacteria</taxon>
        <taxon>Hyphomicrobiales</taxon>
        <taxon>Aurantimonadaceae</taxon>
        <taxon>Martelella</taxon>
    </lineage>
</organism>
<keyword evidence="3 9" id="KW-1003">Cell membrane</keyword>
<feature type="binding site" evidence="9">
    <location>
        <position position="216"/>
    </location>
    <ligand>
        <name>substrate</name>
    </ligand>
</feature>
<dbReference type="EMBL" id="SMAR01000002">
    <property type="protein sequence ID" value="TCT44595.1"/>
    <property type="molecule type" value="Genomic_DNA"/>
</dbReference>
<keyword evidence="12" id="KW-1185">Reference proteome</keyword>
<feature type="binding site" evidence="9">
    <location>
        <position position="216"/>
    </location>
    <ligand>
        <name>Mg(2+)</name>
        <dbReference type="ChEBI" id="CHEBI:18420"/>
        <label>2</label>
    </ligand>
</feature>
<feature type="binding site" evidence="10">
    <location>
        <position position="90"/>
    </location>
    <ligand>
        <name>Mg(2+)</name>
        <dbReference type="ChEBI" id="CHEBI:18420"/>
        <label>2</label>
    </ligand>
</feature>
<name>A0A4R3NXT1_9HYPH</name>
<keyword evidence="8 9" id="KW-0472">Membrane</keyword>
<dbReference type="EC" id="3.1.3.7" evidence="9"/>
<comment type="subcellular location">
    <subcellularLocation>
        <location evidence="9">Cell inner membrane</location>
        <topology evidence="9">Peripheral membrane protein</topology>
        <orientation evidence="9">Cytoplasmic side</orientation>
    </subcellularLocation>
</comment>
<evidence type="ECO:0000256" key="10">
    <source>
        <dbReference type="PIRSR" id="PIRSR600760-2"/>
    </source>
</evidence>
<keyword evidence="4 9" id="KW-0997">Cell inner membrane</keyword>
<keyword evidence="5 9" id="KW-0479">Metal-binding</keyword>
<comment type="function">
    <text evidence="9">Converts adenosine-3',5'-bisphosphate (PAP) to AMP.</text>
</comment>
<comment type="catalytic activity">
    <reaction evidence="1 9">
        <text>adenosine 3',5'-bisphosphate + H2O = AMP + phosphate</text>
        <dbReference type="Rhea" id="RHEA:10040"/>
        <dbReference type="ChEBI" id="CHEBI:15377"/>
        <dbReference type="ChEBI" id="CHEBI:43474"/>
        <dbReference type="ChEBI" id="CHEBI:58343"/>
        <dbReference type="ChEBI" id="CHEBI:456215"/>
        <dbReference type="EC" id="3.1.3.7"/>
    </reaction>
</comment>
<evidence type="ECO:0000256" key="8">
    <source>
        <dbReference type="ARBA" id="ARBA00023136"/>
    </source>
</evidence>
<evidence type="ECO:0000256" key="2">
    <source>
        <dbReference type="ARBA" id="ARBA00005289"/>
    </source>
</evidence>
<evidence type="ECO:0000313" key="11">
    <source>
        <dbReference type="EMBL" id="TCT44595.1"/>
    </source>
</evidence>
<feature type="binding site" evidence="9">
    <location>
        <position position="91"/>
    </location>
    <ligand>
        <name>Mg(2+)</name>
        <dbReference type="ChEBI" id="CHEBI:18420"/>
        <label>2</label>
    </ligand>
</feature>
<feature type="binding site" evidence="10">
    <location>
        <position position="91"/>
    </location>
    <ligand>
        <name>Mg(2+)</name>
        <dbReference type="ChEBI" id="CHEBI:18420"/>
        <label>1</label>
        <note>catalytic</note>
    </ligand>
</feature>
<dbReference type="PRINTS" id="PR00377">
    <property type="entry name" value="IMPHPHTASES"/>
</dbReference>
<evidence type="ECO:0000256" key="3">
    <source>
        <dbReference type="ARBA" id="ARBA00022475"/>
    </source>
</evidence>
<dbReference type="GO" id="GO:0050427">
    <property type="term" value="P:3'-phosphoadenosine 5'-phosphosulfate metabolic process"/>
    <property type="evidence" value="ECO:0007669"/>
    <property type="project" value="TreeGrafter"/>
</dbReference>
<sequence>MKTDVMMENILLQAALEAGEKIMSVFRTNFDVDYKNDASPVTVADQAGEAIILEHLQEHWPDIPVVAEEAVSAGDVPDISGGRFFLVDPLDGTKEFVNRREDFTVNIALVEAGTPVAGIVYAPAKGVAYRTTEGGAEKLTIIDGKAVQTASIACRVRQGAMTAVASRSFNTPETDAYLKEIGATHIVSVGSSLKFCLLADGTADVYPRMGRTMEWDTAAGDAVLRAAGGMTYDPEGLPFSYGKTGQQHDSDFANPHFIAWGKAEIAAAFSNAI</sequence>